<protein>
    <submittedName>
        <fullName evidence="2">Uncharacterized protein</fullName>
    </submittedName>
</protein>
<evidence type="ECO:0000313" key="3">
    <source>
        <dbReference type="Proteomes" id="UP000198949"/>
    </source>
</evidence>
<dbReference type="OrthoDB" id="5189745at2"/>
<dbReference type="STRING" id="58114.SAMN05216270_104194"/>
<name>A0A1G6V4I3_9ACTN</name>
<evidence type="ECO:0000313" key="2">
    <source>
        <dbReference type="EMBL" id="SDD48381.1"/>
    </source>
</evidence>
<gene>
    <name evidence="2" type="ORF">SAMN05216270_104194</name>
</gene>
<sequence length="220" mass="23912">MNPASNAVPQSGKRGPWSNRRVLLIVGVVVGLIGVLAAVPLVKRLSLDYEFAFPATWSEECLGGGDAVGGLLDWDDPGTPRPDIRDSGATWAEYKCEWEWRPADGTGDGQLLTLTVEVRESRAYEPVDTSVENSLEPIEWGVDYESLDGWEHGICRESIADTASASYECIASESNLRLTISNRDLPGGEGHEDKYFGPGEVSVEDLTVEIGALVREAFRA</sequence>
<dbReference type="EMBL" id="FNAD01000004">
    <property type="protein sequence ID" value="SDD48381.1"/>
    <property type="molecule type" value="Genomic_DNA"/>
</dbReference>
<keyword evidence="1" id="KW-0472">Membrane</keyword>
<evidence type="ECO:0000256" key="1">
    <source>
        <dbReference type="SAM" id="Phobius"/>
    </source>
</evidence>
<dbReference type="RefSeq" id="WP_143014823.1">
    <property type="nucleotide sequence ID" value="NZ_FNAD01000004.1"/>
</dbReference>
<keyword evidence="3" id="KW-1185">Reference proteome</keyword>
<dbReference type="AlphaFoldDB" id="A0A1G6V4I3"/>
<dbReference type="Proteomes" id="UP000198949">
    <property type="component" value="Unassembled WGS sequence"/>
</dbReference>
<organism evidence="2 3">
    <name type="scientific">Glycomyces harbinensis</name>
    <dbReference type="NCBI Taxonomy" id="58114"/>
    <lineage>
        <taxon>Bacteria</taxon>
        <taxon>Bacillati</taxon>
        <taxon>Actinomycetota</taxon>
        <taxon>Actinomycetes</taxon>
        <taxon>Glycomycetales</taxon>
        <taxon>Glycomycetaceae</taxon>
        <taxon>Glycomyces</taxon>
    </lineage>
</organism>
<feature type="transmembrane region" description="Helical" evidence="1">
    <location>
        <begin position="22"/>
        <end position="42"/>
    </location>
</feature>
<accession>A0A1G6V4I3</accession>
<proteinExistence type="predicted"/>
<keyword evidence="1" id="KW-1133">Transmembrane helix</keyword>
<keyword evidence="1" id="KW-0812">Transmembrane</keyword>
<reference evidence="3" key="1">
    <citation type="submission" date="2016-10" db="EMBL/GenBank/DDBJ databases">
        <authorList>
            <person name="Varghese N."/>
            <person name="Submissions S."/>
        </authorList>
    </citation>
    <scope>NUCLEOTIDE SEQUENCE [LARGE SCALE GENOMIC DNA]</scope>
    <source>
        <strain evidence="3">CGMCC 4.3516</strain>
    </source>
</reference>